<keyword evidence="1" id="KW-0472">Membrane</keyword>
<name>A0ABX7YMM3_9STRE</name>
<proteinExistence type="predicted"/>
<dbReference type="PANTHER" id="PTHR30487">
    <property type="entry name" value="TYPE 4 PREPILIN-LIKE PROTEINS LEADER PEPTIDE-PROCESSING ENZYME"/>
    <property type="match status" value="1"/>
</dbReference>
<feature type="transmembrane region" description="Helical" evidence="1">
    <location>
        <begin position="159"/>
        <end position="192"/>
    </location>
</feature>
<evidence type="ECO:0000259" key="2">
    <source>
        <dbReference type="Pfam" id="PF06750"/>
    </source>
</evidence>
<reference evidence="3 4" key="1">
    <citation type="submission" date="2021-04" db="EMBL/GenBank/DDBJ databases">
        <title>Complete genome sequence of a novel Streptococcus species.</title>
        <authorList>
            <person name="Teng J.L.L."/>
        </authorList>
    </citation>
    <scope>NUCLEOTIDE SEQUENCE [LARGE SCALE GENOMIC DNA]</scope>
    <source>
        <strain evidence="3 4">HKU75</strain>
    </source>
</reference>
<dbReference type="EMBL" id="CP073084">
    <property type="protein sequence ID" value="QUE55081.1"/>
    <property type="molecule type" value="Genomic_DNA"/>
</dbReference>
<keyword evidence="4" id="KW-1185">Reference proteome</keyword>
<evidence type="ECO:0000313" key="4">
    <source>
        <dbReference type="Proteomes" id="UP000677616"/>
    </source>
</evidence>
<feature type="transmembrane region" description="Helical" evidence="1">
    <location>
        <begin position="117"/>
        <end position="147"/>
    </location>
</feature>
<dbReference type="InterPro" id="IPR050882">
    <property type="entry name" value="Prepilin_peptidase/N-MTase"/>
</dbReference>
<dbReference type="Pfam" id="PF06750">
    <property type="entry name" value="A24_N_bact"/>
    <property type="match status" value="1"/>
</dbReference>
<gene>
    <name evidence="3" type="ORF">INT76_04155</name>
</gene>
<feature type="transmembrane region" description="Helical" evidence="1">
    <location>
        <begin position="198"/>
        <end position="214"/>
    </location>
</feature>
<feature type="transmembrane region" description="Helical" evidence="1">
    <location>
        <begin position="68"/>
        <end position="86"/>
    </location>
</feature>
<feature type="domain" description="Prepilin peptidase A24 N-terminal" evidence="2">
    <location>
        <begin position="9"/>
        <end position="89"/>
    </location>
</feature>
<feature type="transmembrane region" description="Helical" evidence="1">
    <location>
        <begin position="93"/>
        <end position="111"/>
    </location>
</feature>
<evidence type="ECO:0000256" key="1">
    <source>
        <dbReference type="SAM" id="Phobius"/>
    </source>
</evidence>
<keyword evidence="1" id="KW-0812">Transmembrane</keyword>
<keyword evidence="1" id="KW-1133">Transmembrane helix</keyword>
<dbReference type="PANTHER" id="PTHR30487:SF0">
    <property type="entry name" value="PREPILIN LEADER PEPTIDASE_N-METHYLTRANSFERASE-RELATED"/>
    <property type="match status" value="1"/>
</dbReference>
<dbReference type="Proteomes" id="UP000677616">
    <property type="component" value="Chromosome"/>
</dbReference>
<accession>A0ABX7YMM3</accession>
<dbReference type="InterPro" id="IPR010627">
    <property type="entry name" value="Prepilin_pept_A24_N"/>
</dbReference>
<sequence length="215" mass="24708">MKILLLSFLGASLGSFLGLVIDRFPEQSILFPASHCNQCKKQLKAWDLIPILSQLMNRSKCRYCKAKIPYWYGGLEFLSALLVILLEWQLISFLEFVLLICGLVLTIYDIKHQEYPLMVWLVLTTIALILSQLNWLFCGLLLLAYLTEKFQLKIGSGDFLYLASLALFFDFNQLLWIVQISSLLGLVVFFVFKTKSLPYVPFLFLASLMVYLIPT</sequence>
<protein>
    <submittedName>
        <fullName evidence="3">Prepilin peptidase</fullName>
    </submittedName>
</protein>
<dbReference type="RefSeq" id="WP_212572483.1">
    <property type="nucleotide sequence ID" value="NZ_CP073084.1"/>
</dbReference>
<evidence type="ECO:0000313" key="3">
    <source>
        <dbReference type="EMBL" id="QUE55081.1"/>
    </source>
</evidence>
<organism evidence="3 4">
    <name type="scientific">Streptococcus oriscaviae</name>
    <dbReference type="NCBI Taxonomy" id="2781599"/>
    <lineage>
        <taxon>Bacteria</taxon>
        <taxon>Bacillati</taxon>
        <taxon>Bacillota</taxon>
        <taxon>Bacilli</taxon>
        <taxon>Lactobacillales</taxon>
        <taxon>Streptococcaceae</taxon>
        <taxon>Streptococcus</taxon>
    </lineage>
</organism>